<reference evidence="9" key="1">
    <citation type="journal article" date="2019" name="Int. J. Syst. Evol. Microbiol.">
        <title>The Global Catalogue of Microorganisms (GCM) 10K type strain sequencing project: providing services to taxonomists for standard genome sequencing and annotation.</title>
        <authorList>
            <consortium name="The Broad Institute Genomics Platform"/>
            <consortium name="The Broad Institute Genome Sequencing Center for Infectious Disease"/>
            <person name="Wu L."/>
            <person name="Ma J."/>
        </authorList>
    </citation>
    <scope>NUCLEOTIDE SEQUENCE [LARGE SCALE GENOMIC DNA]</scope>
    <source>
        <strain evidence="9">KCTC 42247</strain>
    </source>
</reference>
<evidence type="ECO:0000259" key="7">
    <source>
        <dbReference type="Pfam" id="PF05175"/>
    </source>
</evidence>
<dbReference type="EC" id="2.1.1.223" evidence="6"/>
<keyword evidence="5 6" id="KW-0819">tRNA processing</keyword>
<comment type="similarity">
    <text evidence="6">Belongs to the methyltransferase superfamily. tRNA (adenine-N(6)-)-methyltransferase family.</text>
</comment>
<protein>
    <recommendedName>
        <fullName evidence="6">tRNA1(Val) (adenine(37)-N6)-methyltransferase</fullName>
        <ecNumber evidence="6">2.1.1.223</ecNumber>
    </recommendedName>
    <alternativeName>
        <fullName evidence="6">tRNA m6A37 methyltransferase</fullName>
    </alternativeName>
</protein>
<dbReference type="CDD" id="cd02440">
    <property type="entry name" value="AdoMet_MTases"/>
    <property type="match status" value="1"/>
</dbReference>
<comment type="caution">
    <text evidence="8">The sequence shown here is derived from an EMBL/GenBank/DDBJ whole genome shotgun (WGS) entry which is preliminary data.</text>
</comment>
<keyword evidence="1 6" id="KW-0963">Cytoplasm</keyword>
<keyword evidence="4 6" id="KW-0949">S-adenosyl-L-methionine</keyword>
<keyword evidence="3 6" id="KW-0808">Transferase</keyword>
<comment type="function">
    <text evidence="6">Specifically methylates the adenine in position 37 of tRNA(1)(Val) (anticodon cmo5UAC).</text>
</comment>
<keyword evidence="9" id="KW-1185">Reference proteome</keyword>
<keyword evidence="2 6" id="KW-0489">Methyltransferase</keyword>
<dbReference type="PROSITE" id="PS00092">
    <property type="entry name" value="N6_MTASE"/>
    <property type="match status" value="1"/>
</dbReference>
<dbReference type="GO" id="GO:0032259">
    <property type="term" value="P:methylation"/>
    <property type="evidence" value="ECO:0007669"/>
    <property type="project" value="UniProtKB-KW"/>
</dbReference>
<dbReference type="Proteomes" id="UP001597418">
    <property type="component" value="Unassembled WGS sequence"/>
</dbReference>
<proteinExistence type="inferred from homology"/>
<evidence type="ECO:0000256" key="2">
    <source>
        <dbReference type="ARBA" id="ARBA00022603"/>
    </source>
</evidence>
<dbReference type="InterPro" id="IPR022882">
    <property type="entry name" value="tRNA_adenine-N6_MeTrfase"/>
</dbReference>
<dbReference type="InterPro" id="IPR050210">
    <property type="entry name" value="tRNA_Adenine-N(6)_MTase"/>
</dbReference>
<accession>A0ABW5U9Z1</accession>
<dbReference type="SUPFAM" id="SSF53335">
    <property type="entry name" value="S-adenosyl-L-methionine-dependent methyltransferases"/>
    <property type="match status" value="1"/>
</dbReference>
<evidence type="ECO:0000256" key="5">
    <source>
        <dbReference type="ARBA" id="ARBA00022694"/>
    </source>
</evidence>
<organism evidence="8 9">
    <name type="scientific">Sphingobacterium populi</name>
    <dbReference type="NCBI Taxonomy" id="1812824"/>
    <lineage>
        <taxon>Bacteria</taxon>
        <taxon>Pseudomonadati</taxon>
        <taxon>Bacteroidota</taxon>
        <taxon>Sphingobacteriia</taxon>
        <taxon>Sphingobacteriales</taxon>
        <taxon>Sphingobacteriaceae</taxon>
        <taxon>Sphingobacterium</taxon>
    </lineage>
</organism>
<dbReference type="GO" id="GO:0008168">
    <property type="term" value="F:methyltransferase activity"/>
    <property type="evidence" value="ECO:0007669"/>
    <property type="project" value="UniProtKB-KW"/>
</dbReference>
<dbReference type="HAMAP" id="MF_01872">
    <property type="entry name" value="tRNA_methyltr_YfiC"/>
    <property type="match status" value="1"/>
</dbReference>
<feature type="domain" description="Methyltransferase small" evidence="7">
    <location>
        <begin position="25"/>
        <end position="154"/>
    </location>
</feature>
<comment type="subcellular location">
    <subcellularLocation>
        <location evidence="6">Cytoplasm</location>
    </subcellularLocation>
</comment>
<gene>
    <name evidence="8" type="ORF">ACFSQ6_04440</name>
</gene>
<dbReference type="Pfam" id="PF05175">
    <property type="entry name" value="MTS"/>
    <property type="match status" value="1"/>
</dbReference>
<dbReference type="PANTHER" id="PTHR47739:SF1">
    <property type="entry name" value="TRNA1(VAL) (ADENINE(37)-N6)-METHYLTRANSFERASE"/>
    <property type="match status" value="1"/>
</dbReference>
<evidence type="ECO:0000256" key="4">
    <source>
        <dbReference type="ARBA" id="ARBA00022691"/>
    </source>
</evidence>
<name>A0ABW5U9Z1_9SPHI</name>
<comment type="catalytic activity">
    <reaction evidence="6">
        <text>adenosine(37) in tRNA1(Val) + S-adenosyl-L-methionine = N(6)-methyladenosine(37) in tRNA1(Val) + S-adenosyl-L-homocysteine + H(+)</text>
        <dbReference type="Rhea" id="RHEA:43160"/>
        <dbReference type="Rhea" id="RHEA-COMP:10369"/>
        <dbReference type="Rhea" id="RHEA-COMP:10370"/>
        <dbReference type="ChEBI" id="CHEBI:15378"/>
        <dbReference type="ChEBI" id="CHEBI:57856"/>
        <dbReference type="ChEBI" id="CHEBI:59789"/>
        <dbReference type="ChEBI" id="CHEBI:74411"/>
        <dbReference type="ChEBI" id="CHEBI:74449"/>
        <dbReference type="EC" id="2.1.1.223"/>
    </reaction>
</comment>
<dbReference type="EMBL" id="JBHUMB010000006">
    <property type="protein sequence ID" value="MFD2742634.1"/>
    <property type="molecule type" value="Genomic_DNA"/>
</dbReference>
<evidence type="ECO:0000256" key="3">
    <source>
        <dbReference type="ARBA" id="ARBA00022679"/>
    </source>
</evidence>
<evidence type="ECO:0000313" key="8">
    <source>
        <dbReference type="EMBL" id="MFD2742634.1"/>
    </source>
</evidence>
<evidence type="ECO:0000256" key="1">
    <source>
        <dbReference type="ARBA" id="ARBA00022490"/>
    </source>
</evidence>
<evidence type="ECO:0000256" key="6">
    <source>
        <dbReference type="HAMAP-Rule" id="MF_01872"/>
    </source>
</evidence>
<dbReference type="Gene3D" id="3.40.50.150">
    <property type="entry name" value="Vaccinia Virus protein VP39"/>
    <property type="match status" value="1"/>
</dbReference>
<evidence type="ECO:0000313" key="9">
    <source>
        <dbReference type="Proteomes" id="UP001597418"/>
    </source>
</evidence>
<sequence>MSIFRFKRFSIDQTGCAMRMNTDGVLLAAFARAEDAASVLDIGTGTGVIALMLAQRFVQAKIVGVEIDGASAAAAMNNALQSPFSNRVQIWHGAFQDFAPQGRVDLIVSNPPFYINTLHNPDARKKQARHTDMTFFDDLLGYAHRHLSQHGAIELILPPELADVVISSATAIGFALQRIVAVSSFVDSPCIRHIIRLGAQQDESLVKHVSFVIYESRGVYSQAYTRLLRDFFLAF</sequence>
<dbReference type="InterPro" id="IPR007848">
    <property type="entry name" value="Small_mtfrase_dom"/>
</dbReference>
<dbReference type="RefSeq" id="WP_066755132.1">
    <property type="nucleotide sequence ID" value="NZ_JBHUMB010000006.1"/>
</dbReference>
<dbReference type="InterPro" id="IPR029063">
    <property type="entry name" value="SAM-dependent_MTases_sf"/>
</dbReference>
<dbReference type="InterPro" id="IPR002052">
    <property type="entry name" value="DNA_methylase_N6_adenine_CS"/>
</dbReference>
<dbReference type="PANTHER" id="PTHR47739">
    <property type="entry name" value="TRNA1(VAL) (ADENINE(37)-N6)-METHYLTRANSFERASE"/>
    <property type="match status" value="1"/>
</dbReference>